<reference evidence="5 6" key="1">
    <citation type="submission" date="2024-02" db="EMBL/GenBank/DDBJ databases">
        <authorList>
            <person name="Chen Y."/>
            <person name="Shah S."/>
            <person name="Dougan E. K."/>
            <person name="Thang M."/>
            <person name="Chan C."/>
        </authorList>
    </citation>
    <scope>NUCLEOTIDE SEQUENCE [LARGE SCALE GENOMIC DNA]</scope>
</reference>
<keyword evidence="6" id="KW-1185">Reference proteome</keyword>
<keyword evidence="4" id="KW-0472">Membrane</keyword>
<evidence type="ECO:0000256" key="1">
    <source>
        <dbReference type="ARBA" id="ARBA00022737"/>
    </source>
</evidence>
<evidence type="ECO:0000313" key="5">
    <source>
        <dbReference type="EMBL" id="CAK9022982.1"/>
    </source>
</evidence>
<keyword evidence="1" id="KW-0677">Repeat</keyword>
<dbReference type="Proteomes" id="UP001642484">
    <property type="component" value="Unassembled WGS sequence"/>
</dbReference>
<evidence type="ECO:0008006" key="7">
    <source>
        <dbReference type="Google" id="ProtNLM"/>
    </source>
</evidence>
<feature type="region of interest" description="Disordered" evidence="3">
    <location>
        <begin position="129"/>
        <end position="160"/>
    </location>
</feature>
<proteinExistence type="predicted"/>
<feature type="transmembrane region" description="Helical" evidence="4">
    <location>
        <begin position="63"/>
        <end position="81"/>
    </location>
</feature>
<dbReference type="PANTHER" id="PTHR24189:SF50">
    <property type="entry name" value="ANKYRIN REPEAT AND SOCS BOX PROTEIN 2"/>
    <property type="match status" value="1"/>
</dbReference>
<keyword evidence="4" id="KW-1133">Transmembrane helix</keyword>
<gene>
    <name evidence="5" type="ORF">CCMP2556_LOCUS15061</name>
</gene>
<comment type="caution">
    <text evidence="5">The sequence shown here is derived from an EMBL/GenBank/DDBJ whole genome shotgun (WGS) entry which is preliminary data.</text>
</comment>
<dbReference type="PANTHER" id="PTHR24189">
    <property type="entry name" value="MYOTROPHIN"/>
    <property type="match status" value="1"/>
</dbReference>
<dbReference type="SMART" id="SM00248">
    <property type="entry name" value="ANK"/>
    <property type="match status" value="4"/>
</dbReference>
<dbReference type="InterPro" id="IPR050745">
    <property type="entry name" value="Multifunctional_regulatory"/>
</dbReference>
<dbReference type="EMBL" id="CAXAMN010007803">
    <property type="protein sequence ID" value="CAK9022982.1"/>
    <property type="molecule type" value="Genomic_DNA"/>
</dbReference>
<evidence type="ECO:0000313" key="6">
    <source>
        <dbReference type="Proteomes" id="UP001642484"/>
    </source>
</evidence>
<sequence>MAVRPPVGACPSPWTCLFDARAPRSPRLPPCRGAASISARRATWSAQSARRSRRLQRRERTRLLLALAFCAALVTWAVHLLDEHRARRWLRHWHRWWRHHRSWFTNERLAILGALLLALLSAPQRAERRRQQLRRSGRSRGAAARTPTSERRSSRVTPVSAVSAREDALEQLHRTLQEGDAVRAAILIETWGQGSSMDPLQRPELQILLEEAARRAPELLPCLANELEQRGVSLDWSVTNDCRANFGRYALDSALEVLVKETRNEQVALSLLSIGQGSGQGDTSQLDADPLMRAAAAQGMTRLVERLVKDCGASVNSKDPRFGSTALDRAVDAGKEQTALKLLQLGADPFAGRGVGYILARAGPEVRAQLPTTSVAREEVPTDLSEADFEQLRQRLPKISERMVLQELQSKRLSKVQLAQLLQEAARLGFRPRLLEHLCEGLERQQVPLNWDQASVLDAAFARRPLDAALETAVEENPDARAAVWLLDEGIKNSNGRKSRLNANPLLRTAASRCQVPLIERLVEINADPNAPDPRYGSTALDRAVSAGCTGAALTLLSLGADPDAGHGRRSLLERASPEVAKKIRSI</sequence>
<dbReference type="Gene3D" id="1.25.40.20">
    <property type="entry name" value="Ankyrin repeat-containing domain"/>
    <property type="match status" value="2"/>
</dbReference>
<evidence type="ECO:0000256" key="4">
    <source>
        <dbReference type="SAM" id="Phobius"/>
    </source>
</evidence>
<evidence type="ECO:0000256" key="2">
    <source>
        <dbReference type="ARBA" id="ARBA00023043"/>
    </source>
</evidence>
<keyword evidence="2" id="KW-0040">ANK repeat</keyword>
<protein>
    <recommendedName>
        <fullName evidence="7">Ankyrin repeat domain-containing protein</fullName>
    </recommendedName>
</protein>
<organism evidence="5 6">
    <name type="scientific">Durusdinium trenchii</name>
    <dbReference type="NCBI Taxonomy" id="1381693"/>
    <lineage>
        <taxon>Eukaryota</taxon>
        <taxon>Sar</taxon>
        <taxon>Alveolata</taxon>
        <taxon>Dinophyceae</taxon>
        <taxon>Suessiales</taxon>
        <taxon>Symbiodiniaceae</taxon>
        <taxon>Durusdinium</taxon>
    </lineage>
</organism>
<dbReference type="InterPro" id="IPR002110">
    <property type="entry name" value="Ankyrin_rpt"/>
</dbReference>
<name>A0ABP0K8W0_9DINO</name>
<evidence type="ECO:0000256" key="3">
    <source>
        <dbReference type="SAM" id="MobiDB-lite"/>
    </source>
</evidence>
<keyword evidence="4" id="KW-0812">Transmembrane</keyword>
<dbReference type="SUPFAM" id="SSF48403">
    <property type="entry name" value="Ankyrin repeat"/>
    <property type="match status" value="1"/>
</dbReference>
<dbReference type="InterPro" id="IPR036770">
    <property type="entry name" value="Ankyrin_rpt-contain_sf"/>
</dbReference>
<accession>A0ABP0K8W0</accession>